<evidence type="ECO:0000313" key="8">
    <source>
        <dbReference type="EMBL" id="GAA3531124.1"/>
    </source>
</evidence>
<keyword evidence="3" id="KW-1003">Cell membrane</keyword>
<dbReference type="EMBL" id="BAABCX010000001">
    <property type="protein sequence ID" value="GAA3531124.1"/>
    <property type="molecule type" value="Genomic_DNA"/>
</dbReference>
<dbReference type="PANTHER" id="PTHR30106">
    <property type="entry name" value="INNER MEMBRANE PROTEIN YEIH-RELATED"/>
    <property type="match status" value="1"/>
</dbReference>
<organism evidence="8 9">
    <name type="scientific">Zobellella aerophila</name>
    <dbReference type="NCBI Taxonomy" id="870480"/>
    <lineage>
        <taxon>Bacteria</taxon>
        <taxon>Pseudomonadati</taxon>
        <taxon>Pseudomonadota</taxon>
        <taxon>Gammaproteobacteria</taxon>
        <taxon>Aeromonadales</taxon>
        <taxon>Aeromonadaceae</taxon>
        <taxon>Zobellella</taxon>
    </lineage>
</organism>
<evidence type="ECO:0000256" key="3">
    <source>
        <dbReference type="ARBA" id="ARBA00022475"/>
    </source>
</evidence>
<feature type="transmembrane region" description="Helical" evidence="7">
    <location>
        <begin position="302"/>
        <end position="328"/>
    </location>
</feature>
<feature type="transmembrane region" description="Helical" evidence="7">
    <location>
        <begin position="25"/>
        <end position="45"/>
    </location>
</feature>
<comment type="subcellular location">
    <subcellularLocation>
        <location evidence="1">Cell membrane</location>
        <topology evidence="1">Multi-pass membrane protein</topology>
    </subcellularLocation>
</comment>
<dbReference type="PANTHER" id="PTHR30106:SF2">
    <property type="entry name" value="UPF0324 INNER MEMBRANE PROTEIN YEIH"/>
    <property type="match status" value="1"/>
</dbReference>
<dbReference type="InterPro" id="IPR004630">
    <property type="entry name" value="UPF0324_YeiH-like"/>
</dbReference>
<feature type="transmembrane region" description="Helical" evidence="7">
    <location>
        <begin position="214"/>
        <end position="232"/>
    </location>
</feature>
<proteinExistence type="inferred from homology"/>
<feature type="transmembrane region" description="Helical" evidence="7">
    <location>
        <begin position="244"/>
        <end position="265"/>
    </location>
</feature>
<name>A0ABP6VCT5_9GAMM</name>
<reference evidence="9" key="1">
    <citation type="journal article" date="2019" name="Int. J. Syst. Evol. Microbiol.">
        <title>The Global Catalogue of Microorganisms (GCM) 10K type strain sequencing project: providing services to taxonomists for standard genome sequencing and annotation.</title>
        <authorList>
            <consortium name="The Broad Institute Genomics Platform"/>
            <consortium name="The Broad Institute Genome Sequencing Center for Infectious Disease"/>
            <person name="Wu L."/>
            <person name="Ma J."/>
        </authorList>
    </citation>
    <scope>NUCLEOTIDE SEQUENCE [LARGE SCALE GENOMIC DNA]</scope>
    <source>
        <strain evidence="9">JCM 17110</strain>
    </source>
</reference>
<dbReference type="Proteomes" id="UP001500795">
    <property type="component" value="Unassembled WGS sequence"/>
</dbReference>
<keyword evidence="9" id="KW-1185">Reference proteome</keyword>
<evidence type="ECO:0000256" key="5">
    <source>
        <dbReference type="ARBA" id="ARBA00022989"/>
    </source>
</evidence>
<evidence type="ECO:0000313" key="9">
    <source>
        <dbReference type="Proteomes" id="UP001500795"/>
    </source>
</evidence>
<gene>
    <name evidence="8" type="ORF">GCM10022394_08030</name>
</gene>
<feature type="transmembrane region" description="Helical" evidence="7">
    <location>
        <begin position="65"/>
        <end position="83"/>
    </location>
</feature>
<keyword evidence="5 7" id="KW-1133">Transmembrane helix</keyword>
<dbReference type="NCBIfam" id="TIGR00698">
    <property type="entry name" value="YeiH family putative sulfate export transporter"/>
    <property type="match status" value="1"/>
</dbReference>
<comment type="caution">
    <text evidence="8">The sequence shown here is derived from an EMBL/GenBank/DDBJ whole genome shotgun (WGS) entry which is preliminary data.</text>
</comment>
<dbReference type="Pfam" id="PF03601">
    <property type="entry name" value="Cons_hypoth698"/>
    <property type="match status" value="1"/>
</dbReference>
<comment type="similarity">
    <text evidence="2">Belongs to the UPF0324 family.</text>
</comment>
<protein>
    <submittedName>
        <fullName evidence="8">YeiH family protein</fullName>
    </submittedName>
</protein>
<evidence type="ECO:0000256" key="2">
    <source>
        <dbReference type="ARBA" id="ARBA00007977"/>
    </source>
</evidence>
<keyword evidence="4 7" id="KW-0812">Transmembrane</keyword>
<evidence type="ECO:0000256" key="1">
    <source>
        <dbReference type="ARBA" id="ARBA00004651"/>
    </source>
</evidence>
<accession>A0ABP6VCT5</accession>
<keyword evidence="6 7" id="KW-0472">Membrane</keyword>
<feature type="transmembrane region" description="Helical" evidence="7">
    <location>
        <begin position="277"/>
        <end position="295"/>
    </location>
</feature>
<dbReference type="RefSeq" id="WP_344954988.1">
    <property type="nucleotide sequence ID" value="NZ_BAABCX010000001.1"/>
</dbReference>
<feature type="transmembrane region" description="Helical" evidence="7">
    <location>
        <begin position="89"/>
        <end position="108"/>
    </location>
</feature>
<evidence type="ECO:0000256" key="6">
    <source>
        <dbReference type="ARBA" id="ARBA00023136"/>
    </source>
</evidence>
<feature type="transmembrane region" description="Helical" evidence="7">
    <location>
        <begin position="149"/>
        <end position="169"/>
    </location>
</feature>
<evidence type="ECO:0000256" key="7">
    <source>
        <dbReference type="SAM" id="Phobius"/>
    </source>
</evidence>
<feature type="transmembrane region" description="Helical" evidence="7">
    <location>
        <begin position="120"/>
        <end position="137"/>
    </location>
</feature>
<dbReference type="InterPro" id="IPR018383">
    <property type="entry name" value="UPF0324_pro"/>
</dbReference>
<sequence>MFALVPGLALAGVLAAVSMTLSSRLDLGVSPLIFAIVLGLLVGNLLPMQAPGKHLAGLEWCKKRLLRIGVAFYGINITLQQIADVGKGALLVDFIMLVSTLGIAYLLGRRWLGLDVPTSLLVGSGSAICGAAAIMATEPVVRAKPQQTTVAVGTVVLFGTLAMFIYPLLYPFLGLSPQAMGIYTGATIHEVAQVVAAGSAMGADITQVSVIAKLTRVMMLAPFLILLGAWLSRSQGGTAVRAPLPWFAFGFIAIVILNSVLSLPLSLVENIKVLDTWALTMAMGALGLGTQLAGIKHVGWKPLALAACLFAHLTVTGLGVTHLVSAWLS</sequence>
<evidence type="ECO:0000256" key="4">
    <source>
        <dbReference type="ARBA" id="ARBA00022692"/>
    </source>
</evidence>